<accession>A0A163C092</accession>
<proteinExistence type="predicted"/>
<evidence type="ECO:0000256" key="1">
    <source>
        <dbReference type="SAM" id="MobiDB-lite"/>
    </source>
</evidence>
<name>A0A163C092_DIDRA</name>
<protein>
    <submittedName>
        <fullName evidence="2">Uncharacterized protein</fullName>
    </submittedName>
</protein>
<dbReference type="Proteomes" id="UP000076837">
    <property type="component" value="Unassembled WGS sequence"/>
</dbReference>
<comment type="caution">
    <text evidence="2">The sequence shown here is derived from an EMBL/GenBank/DDBJ whole genome shotgun (WGS) entry which is preliminary data.</text>
</comment>
<feature type="region of interest" description="Disordered" evidence="1">
    <location>
        <begin position="175"/>
        <end position="220"/>
    </location>
</feature>
<evidence type="ECO:0000313" key="3">
    <source>
        <dbReference type="Proteomes" id="UP000076837"/>
    </source>
</evidence>
<feature type="compositionally biased region" description="Low complexity" evidence="1">
    <location>
        <begin position="201"/>
        <end position="220"/>
    </location>
</feature>
<gene>
    <name evidence="2" type="ORF">ST47_g6711</name>
</gene>
<dbReference type="AlphaFoldDB" id="A0A163C092"/>
<dbReference type="EMBL" id="JYNV01000224">
    <property type="protein sequence ID" value="KZM22125.1"/>
    <property type="molecule type" value="Genomic_DNA"/>
</dbReference>
<evidence type="ECO:0000313" key="2">
    <source>
        <dbReference type="EMBL" id="KZM22125.1"/>
    </source>
</evidence>
<sequence>MSPRNFLYMDDQGATRSVDIPHGLRSYAAEHLKALESLIERINRIVIPDVATPHQKSPTTVEAGPSGPVDGVASEGTEHHTAPVATGYIDPLDGLTVVEAEFLDDLGWADNDLTSEEEAFLREYGLDEPEHVTYEEGSSSEAALVPETPLVHSHDVDCKRSFPWNCTSNAGPLPILSDPTFGPVGTAPPTRRRTSEPRVPPASSSDSPAAAPPTRASVPTTPLRIPAVTLAAARSGYFVWIQRVWEQQEKTLSILAQRLEEQRRVEALEQAIMVEETNQAVDRYWTYRKQLFREQYSLGVIQYGEYPASFLVADATAERIARVEDEALRMPLRN</sequence>
<organism evidence="2 3">
    <name type="scientific">Didymella rabiei</name>
    <name type="common">Chickpea ascochyta blight fungus</name>
    <name type="synonym">Mycosphaerella rabiei</name>
    <dbReference type="NCBI Taxonomy" id="5454"/>
    <lineage>
        <taxon>Eukaryota</taxon>
        <taxon>Fungi</taxon>
        <taxon>Dikarya</taxon>
        <taxon>Ascomycota</taxon>
        <taxon>Pezizomycotina</taxon>
        <taxon>Dothideomycetes</taxon>
        <taxon>Pleosporomycetidae</taxon>
        <taxon>Pleosporales</taxon>
        <taxon>Pleosporineae</taxon>
        <taxon>Didymellaceae</taxon>
        <taxon>Ascochyta</taxon>
    </lineage>
</organism>
<dbReference type="OrthoDB" id="10453979at2759"/>
<keyword evidence="3" id="KW-1185">Reference proteome</keyword>
<reference evidence="2 3" key="1">
    <citation type="journal article" date="2016" name="Sci. Rep.">
        <title>Draft genome sequencing and secretome analysis of fungal phytopathogen Ascochyta rabiei provides insight into the necrotrophic effector repertoire.</title>
        <authorList>
            <person name="Verma S."/>
            <person name="Gazara R.K."/>
            <person name="Nizam S."/>
            <person name="Parween S."/>
            <person name="Chattopadhyay D."/>
            <person name="Verma P.K."/>
        </authorList>
    </citation>
    <scope>NUCLEOTIDE SEQUENCE [LARGE SCALE GENOMIC DNA]</scope>
    <source>
        <strain evidence="2 3">ArDII</strain>
    </source>
</reference>